<organism evidence="3">
    <name type="scientific">Pectinophora gossypiella</name>
    <name type="common">Cotton pink bollworm</name>
    <name type="synonym">Depressaria gossypiella</name>
    <dbReference type="NCBI Taxonomy" id="13191"/>
    <lineage>
        <taxon>Eukaryota</taxon>
        <taxon>Metazoa</taxon>
        <taxon>Ecdysozoa</taxon>
        <taxon>Arthropoda</taxon>
        <taxon>Hexapoda</taxon>
        <taxon>Insecta</taxon>
        <taxon>Pterygota</taxon>
        <taxon>Neoptera</taxon>
        <taxon>Endopterygota</taxon>
        <taxon>Lepidoptera</taxon>
        <taxon>Glossata</taxon>
        <taxon>Ditrysia</taxon>
        <taxon>Gelechioidea</taxon>
        <taxon>Gelechiidae</taxon>
        <taxon>Apatetrinae</taxon>
        <taxon>Pectinophora</taxon>
    </lineage>
</organism>
<dbReference type="EMBL" id="GDQN01011400">
    <property type="protein sequence ID" value="JAT79654.1"/>
    <property type="molecule type" value="Transcribed_RNA"/>
</dbReference>
<protein>
    <submittedName>
        <fullName evidence="3">Uncharacterized protein</fullName>
    </submittedName>
</protein>
<keyword evidence="2" id="KW-0732">Signal</keyword>
<reference evidence="3" key="1">
    <citation type="submission" date="2015-09" db="EMBL/GenBank/DDBJ databases">
        <title>De novo assembly of Pectinophora gossypiella (Pink Bollworm) gut transcriptome.</title>
        <authorList>
            <person name="Tassone E.E."/>
        </authorList>
    </citation>
    <scope>NUCLEOTIDE SEQUENCE</scope>
</reference>
<feature type="chain" id="PRO_5009115157" evidence="2">
    <location>
        <begin position="36"/>
        <end position="308"/>
    </location>
</feature>
<dbReference type="AlphaFoldDB" id="A0A1E1VY94"/>
<sequence>AAHLASTQHLPPSSHPAHALLAVAHALLCPANTLAQPAPEQKPPAPAAAVLPIEEISMPEEDIGDLSDVVDAINKLCDTMKTSTYDEPYDDCQDDTLSMTSTLTSQYDSSYETASVTRTLQHECSQEPPPVPVRRAFQREPDETAAVTQSEVMDVAEAEEVETQSDYRDIELVSPEEGVAQTAVPGAERWSDATSVSLPGQVEDAEAVTSDTDPGNAQCEPVSEMYYTASSEVSLLSDTELPDNKVQNEDEDREKDDRKNVIAGHVAAMRERFESMTRTNTPCPDLIRSLSPSLEVFRNTSPSPDHLA</sequence>
<feature type="compositionally biased region" description="Polar residues" evidence="1">
    <location>
        <begin position="298"/>
        <end position="308"/>
    </location>
</feature>
<evidence type="ECO:0000313" key="3">
    <source>
        <dbReference type="EMBL" id="JAT79654.1"/>
    </source>
</evidence>
<gene>
    <name evidence="3" type="ORF">g.15926</name>
</gene>
<evidence type="ECO:0000256" key="2">
    <source>
        <dbReference type="SAM" id="SignalP"/>
    </source>
</evidence>
<proteinExistence type="predicted"/>
<name>A0A1E1VY94_PECGO</name>
<dbReference type="OrthoDB" id="5877983at2759"/>
<feature type="signal peptide" evidence="2">
    <location>
        <begin position="1"/>
        <end position="35"/>
    </location>
</feature>
<evidence type="ECO:0000256" key="1">
    <source>
        <dbReference type="SAM" id="MobiDB-lite"/>
    </source>
</evidence>
<accession>A0A1E1VY94</accession>
<feature type="region of interest" description="Disordered" evidence="1">
    <location>
        <begin position="237"/>
        <end position="308"/>
    </location>
</feature>
<feature type="non-terminal residue" evidence="3">
    <location>
        <position position="1"/>
    </location>
</feature>